<reference evidence="1 2" key="1">
    <citation type="journal article" date="2024" name="J Genomics">
        <title>Draft genome sequencing and assembly of Favolaschia claudopus CIRM-BRFM 2984 isolated from oak limbs.</title>
        <authorList>
            <person name="Navarro D."/>
            <person name="Drula E."/>
            <person name="Chaduli D."/>
            <person name="Cazenave R."/>
            <person name="Ahrendt S."/>
            <person name="Wang J."/>
            <person name="Lipzen A."/>
            <person name="Daum C."/>
            <person name="Barry K."/>
            <person name="Grigoriev I.V."/>
            <person name="Favel A."/>
            <person name="Rosso M.N."/>
            <person name="Martin F."/>
        </authorList>
    </citation>
    <scope>NUCLEOTIDE SEQUENCE [LARGE SCALE GENOMIC DNA]</scope>
    <source>
        <strain evidence="1 2">CIRM-BRFM 2984</strain>
    </source>
</reference>
<dbReference type="Proteomes" id="UP001362999">
    <property type="component" value="Unassembled WGS sequence"/>
</dbReference>
<dbReference type="AlphaFoldDB" id="A0AAW0B5B6"/>
<protein>
    <submittedName>
        <fullName evidence="1">Uncharacterized protein</fullName>
    </submittedName>
</protein>
<evidence type="ECO:0000313" key="1">
    <source>
        <dbReference type="EMBL" id="KAK7019887.1"/>
    </source>
</evidence>
<sequence>MYRRECAARGEANEMAPCSIFACIYGPRLKRRRPIADGNEASTADPCGRVECSLYNASFKYESISAGVRLALAHYLHYQLIRAAPARAVPSSVQPSMFVNAQLAAQSVSLPLLSPVLGFHVLYTISVTYTMYPPISPQPASLNSGASFSL</sequence>
<proteinExistence type="predicted"/>
<organism evidence="1 2">
    <name type="scientific">Favolaschia claudopus</name>
    <dbReference type="NCBI Taxonomy" id="2862362"/>
    <lineage>
        <taxon>Eukaryota</taxon>
        <taxon>Fungi</taxon>
        <taxon>Dikarya</taxon>
        <taxon>Basidiomycota</taxon>
        <taxon>Agaricomycotina</taxon>
        <taxon>Agaricomycetes</taxon>
        <taxon>Agaricomycetidae</taxon>
        <taxon>Agaricales</taxon>
        <taxon>Marasmiineae</taxon>
        <taxon>Mycenaceae</taxon>
        <taxon>Favolaschia</taxon>
    </lineage>
</organism>
<evidence type="ECO:0000313" key="2">
    <source>
        <dbReference type="Proteomes" id="UP001362999"/>
    </source>
</evidence>
<keyword evidence="2" id="KW-1185">Reference proteome</keyword>
<accession>A0AAW0B5B6</accession>
<dbReference type="EMBL" id="JAWWNJ010000042">
    <property type="protein sequence ID" value="KAK7019887.1"/>
    <property type="molecule type" value="Genomic_DNA"/>
</dbReference>
<name>A0AAW0B5B6_9AGAR</name>
<gene>
    <name evidence="1" type="ORF">R3P38DRAFT_3198286</name>
</gene>
<comment type="caution">
    <text evidence="1">The sequence shown here is derived from an EMBL/GenBank/DDBJ whole genome shotgun (WGS) entry which is preliminary data.</text>
</comment>